<feature type="transmembrane region" description="Helical" evidence="6">
    <location>
        <begin position="219"/>
        <end position="241"/>
    </location>
</feature>
<protein>
    <submittedName>
        <fullName evidence="7">FtsW/RodA/SpoVE family cell cycle protein</fullName>
    </submittedName>
</protein>
<feature type="transmembrane region" description="Helical" evidence="6">
    <location>
        <begin position="253"/>
        <end position="274"/>
    </location>
</feature>
<sequence>MTNLVVEVSRYLIILLIAIYTYYNFRFFSMKDQEGRDLACSRQLVCMFMLHFLANMVIVLNTGLESLALFYGAQVIFFLCYIYLYRFFYRNVSRLLVNNTCMLLCTSFIMLTRLNPSRAMRQFVIVAAAAVITWIIPLIIDRVWQLAKIPWIYCGLGLALLSAVCLLGNTSYGAQLSISIGGFSFQPSEFVKISFVFFVATMFYRSTDFKTIAVTTAAAAAHVLVLAASRDLGNALIYFVSYLMMLFVATSNWFYLGAGAAGGAGAAVAAYHMFSHVRRRIQAWRDPWSDVDDIGYQAAQSLFAIGTGGWFGMGLYQGMPEKIPVVDKDFIFSAVSEELGGIYALCLLFICVGCFLQFMLIATKMQAMFYKLIAFGLGTVYITQVFLTVGGATKFIPSTGVTLPFVSYGGSSVLATFILFNIIQGLYILKRGEEEEDEKDQAKSQGQ</sequence>
<keyword evidence="2 6" id="KW-0812">Transmembrane</keyword>
<keyword evidence="8" id="KW-1185">Reference proteome</keyword>
<gene>
    <name evidence="7" type="ORF">H8708_08705</name>
</gene>
<feature type="transmembrane region" description="Helical" evidence="6">
    <location>
        <begin position="190"/>
        <end position="207"/>
    </location>
</feature>
<feature type="transmembrane region" description="Helical" evidence="6">
    <location>
        <begin position="372"/>
        <end position="393"/>
    </location>
</feature>
<keyword evidence="4 6" id="KW-1133">Transmembrane helix</keyword>
<feature type="transmembrane region" description="Helical" evidence="6">
    <location>
        <begin position="68"/>
        <end position="88"/>
    </location>
</feature>
<comment type="subcellular location">
    <subcellularLocation>
        <location evidence="1">Membrane</location>
        <topology evidence="1">Multi-pass membrane protein</topology>
    </subcellularLocation>
</comment>
<evidence type="ECO:0000313" key="7">
    <source>
        <dbReference type="EMBL" id="MBC8599305.1"/>
    </source>
</evidence>
<evidence type="ECO:0000256" key="4">
    <source>
        <dbReference type="ARBA" id="ARBA00022989"/>
    </source>
</evidence>
<evidence type="ECO:0000313" key="8">
    <source>
        <dbReference type="Proteomes" id="UP000647491"/>
    </source>
</evidence>
<name>A0ABR7NT54_9FIRM</name>
<feature type="transmembrane region" description="Helical" evidence="6">
    <location>
        <begin position="6"/>
        <end position="23"/>
    </location>
</feature>
<evidence type="ECO:0000256" key="3">
    <source>
        <dbReference type="ARBA" id="ARBA00022960"/>
    </source>
</evidence>
<dbReference type="Pfam" id="PF01098">
    <property type="entry name" value="FTSW_RODA_SPOVE"/>
    <property type="match status" value="1"/>
</dbReference>
<feature type="transmembrane region" description="Helical" evidence="6">
    <location>
        <begin position="405"/>
        <end position="429"/>
    </location>
</feature>
<keyword evidence="3" id="KW-0133">Cell shape</keyword>
<keyword evidence="5 6" id="KW-0472">Membrane</keyword>
<feature type="transmembrane region" description="Helical" evidence="6">
    <location>
        <begin position="151"/>
        <end position="170"/>
    </location>
</feature>
<evidence type="ECO:0000256" key="2">
    <source>
        <dbReference type="ARBA" id="ARBA00022692"/>
    </source>
</evidence>
<feature type="transmembrane region" description="Helical" evidence="6">
    <location>
        <begin position="44"/>
        <end position="62"/>
    </location>
</feature>
<feature type="transmembrane region" description="Helical" evidence="6">
    <location>
        <begin position="120"/>
        <end position="139"/>
    </location>
</feature>
<dbReference type="Proteomes" id="UP000647491">
    <property type="component" value="Unassembled WGS sequence"/>
</dbReference>
<evidence type="ECO:0000256" key="1">
    <source>
        <dbReference type="ARBA" id="ARBA00004141"/>
    </source>
</evidence>
<evidence type="ECO:0000256" key="5">
    <source>
        <dbReference type="ARBA" id="ARBA00023136"/>
    </source>
</evidence>
<feature type="transmembrane region" description="Helical" evidence="6">
    <location>
        <begin position="294"/>
        <end position="319"/>
    </location>
</feature>
<feature type="transmembrane region" description="Helical" evidence="6">
    <location>
        <begin position="95"/>
        <end position="114"/>
    </location>
</feature>
<evidence type="ECO:0000256" key="6">
    <source>
        <dbReference type="SAM" id="Phobius"/>
    </source>
</evidence>
<accession>A0ABR7NT54</accession>
<dbReference type="InterPro" id="IPR001182">
    <property type="entry name" value="FtsW/RodA"/>
</dbReference>
<organism evidence="7 8">
    <name type="scientific">Enterocloster hominis</name>
    <name type="common">ex Liu et al. 2021</name>
    <dbReference type="NCBI Taxonomy" id="2763663"/>
    <lineage>
        <taxon>Bacteria</taxon>
        <taxon>Bacillati</taxon>
        <taxon>Bacillota</taxon>
        <taxon>Clostridia</taxon>
        <taxon>Lachnospirales</taxon>
        <taxon>Lachnospiraceae</taxon>
        <taxon>Enterocloster</taxon>
    </lineage>
</organism>
<dbReference type="PANTHER" id="PTHR30474:SF3">
    <property type="entry name" value="PEPTIDOGLYCAN GLYCOSYLTRANSFERASE RODA"/>
    <property type="match status" value="1"/>
</dbReference>
<dbReference type="EMBL" id="JACRTJ010000018">
    <property type="protein sequence ID" value="MBC8599305.1"/>
    <property type="molecule type" value="Genomic_DNA"/>
</dbReference>
<dbReference type="PANTHER" id="PTHR30474">
    <property type="entry name" value="CELL CYCLE PROTEIN"/>
    <property type="match status" value="1"/>
</dbReference>
<reference evidence="7 8" key="1">
    <citation type="submission" date="2020-08" db="EMBL/GenBank/DDBJ databases">
        <title>Genome public.</title>
        <authorList>
            <person name="Liu C."/>
            <person name="Sun Q."/>
        </authorList>
    </citation>
    <scope>NUCLEOTIDE SEQUENCE [LARGE SCALE GENOMIC DNA]</scope>
    <source>
        <strain evidence="7 8">BX10</strain>
    </source>
</reference>
<dbReference type="RefSeq" id="WP_262427588.1">
    <property type="nucleotide sequence ID" value="NZ_JACRTJ010000018.1"/>
</dbReference>
<proteinExistence type="predicted"/>
<feature type="transmembrane region" description="Helical" evidence="6">
    <location>
        <begin position="339"/>
        <end position="360"/>
    </location>
</feature>
<comment type="caution">
    <text evidence="7">The sequence shown here is derived from an EMBL/GenBank/DDBJ whole genome shotgun (WGS) entry which is preliminary data.</text>
</comment>